<dbReference type="SMART" id="SM00320">
    <property type="entry name" value="WD40"/>
    <property type="match status" value="5"/>
</dbReference>
<dbReference type="InterPro" id="IPR051075">
    <property type="entry name" value="SCF_subunit_WD-repeat"/>
</dbReference>
<feature type="compositionally biased region" description="Basic and acidic residues" evidence="1">
    <location>
        <begin position="788"/>
        <end position="811"/>
    </location>
</feature>
<feature type="region of interest" description="Disordered" evidence="1">
    <location>
        <begin position="739"/>
        <end position="767"/>
    </location>
</feature>
<feature type="compositionally biased region" description="Polar residues" evidence="1">
    <location>
        <begin position="814"/>
        <end position="829"/>
    </location>
</feature>
<dbReference type="PROSITE" id="PS00678">
    <property type="entry name" value="WD_REPEATS_1"/>
    <property type="match status" value="2"/>
</dbReference>
<dbReference type="Pfam" id="PF00400">
    <property type="entry name" value="WD40"/>
    <property type="match status" value="5"/>
</dbReference>
<feature type="region of interest" description="Disordered" evidence="1">
    <location>
        <begin position="1252"/>
        <end position="1290"/>
    </location>
</feature>
<keyword evidence="3" id="KW-1185">Reference proteome</keyword>
<protein>
    <submittedName>
        <fullName evidence="2">Uncharacterized protein</fullName>
    </submittedName>
</protein>
<dbReference type="CDD" id="cd00200">
    <property type="entry name" value="WD40"/>
    <property type="match status" value="1"/>
</dbReference>
<feature type="compositionally biased region" description="Basic and acidic residues" evidence="1">
    <location>
        <begin position="739"/>
        <end position="748"/>
    </location>
</feature>
<dbReference type="OrthoDB" id="674604at2759"/>
<feature type="compositionally biased region" description="Polar residues" evidence="1">
    <location>
        <begin position="835"/>
        <end position="847"/>
    </location>
</feature>
<feature type="region of interest" description="Disordered" evidence="1">
    <location>
        <begin position="788"/>
        <end position="889"/>
    </location>
</feature>
<proteinExistence type="predicted"/>
<dbReference type="CDD" id="cd22136">
    <property type="entry name" value="F-box_FBXW10"/>
    <property type="match status" value="1"/>
</dbReference>
<accession>A0A8J1UL44</accession>
<feature type="region of interest" description="Disordered" evidence="1">
    <location>
        <begin position="1073"/>
        <end position="1172"/>
    </location>
</feature>
<feature type="compositionally biased region" description="Low complexity" evidence="1">
    <location>
        <begin position="1021"/>
        <end position="1036"/>
    </location>
</feature>
<name>A0A8J1UL44_OWEFU</name>
<dbReference type="InterPro" id="IPR001810">
    <property type="entry name" value="F-box_dom"/>
</dbReference>
<dbReference type="SUPFAM" id="SSF81383">
    <property type="entry name" value="F-box domain"/>
    <property type="match status" value="1"/>
</dbReference>
<organism evidence="2 3">
    <name type="scientific">Owenia fusiformis</name>
    <name type="common">Polychaete worm</name>
    <dbReference type="NCBI Taxonomy" id="6347"/>
    <lineage>
        <taxon>Eukaryota</taxon>
        <taxon>Metazoa</taxon>
        <taxon>Spiralia</taxon>
        <taxon>Lophotrochozoa</taxon>
        <taxon>Annelida</taxon>
        <taxon>Polychaeta</taxon>
        <taxon>Sedentaria</taxon>
        <taxon>Canalipalpata</taxon>
        <taxon>Sabellida</taxon>
        <taxon>Oweniida</taxon>
        <taxon>Oweniidae</taxon>
        <taxon>Owenia</taxon>
    </lineage>
</organism>
<dbReference type="Gene3D" id="2.130.10.10">
    <property type="entry name" value="YVTN repeat-like/Quinoprotein amine dehydrogenase"/>
    <property type="match status" value="1"/>
</dbReference>
<dbReference type="PANTHER" id="PTHR19872">
    <property type="entry name" value="UBIQUITIN LIGASE SPECIFICITY FACTOR/HREP PROTEIN"/>
    <property type="match status" value="1"/>
</dbReference>
<reference evidence="2" key="1">
    <citation type="submission" date="2022-03" db="EMBL/GenBank/DDBJ databases">
        <authorList>
            <person name="Martin C."/>
        </authorList>
    </citation>
    <scope>NUCLEOTIDE SEQUENCE</scope>
</reference>
<dbReference type="PROSITE" id="PS50294">
    <property type="entry name" value="WD_REPEATS_REGION"/>
    <property type="match status" value="1"/>
</dbReference>
<dbReference type="InterPro" id="IPR036047">
    <property type="entry name" value="F-box-like_dom_sf"/>
</dbReference>
<dbReference type="EMBL" id="CAIIXF020000009">
    <property type="protein sequence ID" value="CAH1793733.1"/>
    <property type="molecule type" value="Genomic_DNA"/>
</dbReference>
<dbReference type="Pfam" id="PF00646">
    <property type="entry name" value="F-box"/>
    <property type="match status" value="1"/>
</dbReference>
<dbReference type="PANTHER" id="PTHR19872:SF7">
    <property type="entry name" value="F-BOX AND WD REPEAT DOMAIN CONTAINING PROTEIN 10B-RELATED"/>
    <property type="match status" value="1"/>
</dbReference>
<dbReference type="InterPro" id="IPR019775">
    <property type="entry name" value="WD40_repeat_CS"/>
</dbReference>
<feature type="compositionally biased region" description="Polar residues" evidence="1">
    <location>
        <begin position="1087"/>
        <end position="1099"/>
    </location>
</feature>
<dbReference type="SUPFAM" id="SSF50978">
    <property type="entry name" value="WD40 repeat-like"/>
    <property type="match status" value="1"/>
</dbReference>
<dbReference type="Gene3D" id="1.20.1280.50">
    <property type="match status" value="1"/>
</dbReference>
<dbReference type="InterPro" id="IPR036322">
    <property type="entry name" value="WD40_repeat_dom_sf"/>
</dbReference>
<dbReference type="PROSITE" id="PS50082">
    <property type="entry name" value="WD_REPEATS_2"/>
    <property type="match status" value="4"/>
</dbReference>
<dbReference type="Proteomes" id="UP000749559">
    <property type="component" value="Unassembled WGS sequence"/>
</dbReference>
<evidence type="ECO:0000256" key="1">
    <source>
        <dbReference type="SAM" id="MobiDB-lite"/>
    </source>
</evidence>
<dbReference type="InterPro" id="IPR001680">
    <property type="entry name" value="WD40_rpt"/>
</dbReference>
<sequence>MKHPHNSTETFSFNLGKAPELRCVNQLKNTVCGECETCHLVQKLILTRQWFQKSGDHTQKRFLLGLIRRFHSIDLLEYIVTLLQPLLCKDFTYARTRTKPSLETDRYKLNSDRALNGASMEQELIETWYWFQTANYWTKCNFILGLMRWCDAHLLHLAGLQARTLLASERKVALPKDNYESSSIASSTYSLDSHAPHLQLLMDANPSYSPLPPDPLADTQTETEIDIIIDDDDEIINDDSGDDDFFDNGSDLSSLDPTCLVIPTSSKAYSGVSLHKDFIRSLPVHLSKYILGFLDKAALHNALCVSSNWRHLVEEVHKEFYVNQQLWEEVQLMQGMAAQSSDPNYANDIDVPVPNLDNGSWDVIKTSSDVVETKFKTEMNLETAYSGISKRNIIMEERNVYCGAYNVMVLTDQPDAHRCIHTNGLKLTAIGSKDRHVKFLHNETGREIAPVCIGHAGSVRCVALCEQKGYVLSGSYDLSIRKWSLETGKPLKILRGHRDTITCMEICGDRMASGAKDHLCKVWNLETGKSIRTFKHRHAVCAVALSKDRCISGCEGGKVKVWELLTGKLIKRLTGHHGPITGIKFDKWHLITASKDGYALVWSNQGNHKRCLNALRHPKEVLCLEFMYLRVITGSEDGKVRIWNMVTGQCLRIMRGNSRSEPITSLIAIDDRITLNSNNSVLVLNFEPIEWDYFLESDKLPAPTQYASYSNAPVRTQPYSLVRANRMERVGATDMRIIHHDKPNREKGASSSSKFVHRPEQLPRSAMTLSQRVIDSAKQIQKNYIDDTGRKSALKSRAESRADSRMDKTVDFTDYQSSDGTKSVNTLGSSRPPKSVSTVARQGSNARLTKPPPSPSRAPTAKSRMSAHHKPPSPNFSEDSDYQTGPVSHQRRLSWAFENPQGDKSRDLTLSEAKYLWRSQIRASENVIPPDYVYLTISAMQGASKTDDTTRNTAYNLQPELDRRFIAPDTSKGRPSSGPSRVDPRTKVPVSELGINQTLQNEHKTHNVDYPSDNELSQSQVPGSRPRTSVSRSSVPIPQTQVYTTGFSVTPVKTEAKVSAHPKHVQTSIPKGRIIRPHTSGGVHRTASASDIPDSQNPRPVSAAVVERPGTALSVARSGKSPAPGHPARPTTRQSTRPNTGQNTRPTTAKTQHTALTTQSNRSKKSHGYTTSATDINMVPMLMYPQDMAEKINELKQRRIEATRHSVERSSSEPALGKVSLFNHPMRTHVQFKLMTNQQTQDLHNDITKTFEDQKKKRIEEAEKKQRDLWLQKAAKKNSQISRPKTAPIK</sequence>
<feature type="compositionally biased region" description="Low complexity" evidence="1">
    <location>
        <begin position="1147"/>
        <end position="1159"/>
    </location>
</feature>
<dbReference type="InterPro" id="IPR015943">
    <property type="entry name" value="WD40/YVTN_repeat-like_dom_sf"/>
</dbReference>
<feature type="region of interest" description="Disordered" evidence="1">
    <location>
        <begin position="943"/>
        <end position="1036"/>
    </location>
</feature>
<comment type="caution">
    <text evidence="2">The sequence shown here is derived from an EMBL/GenBank/DDBJ whole genome shotgun (WGS) entry which is preliminary data.</text>
</comment>
<evidence type="ECO:0000313" key="3">
    <source>
        <dbReference type="Proteomes" id="UP000749559"/>
    </source>
</evidence>
<evidence type="ECO:0000313" key="2">
    <source>
        <dbReference type="EMBL" id="CAH1793733.1"/>
    </source>
</evidence>
<gene>
    <name evidence="2" type="ORF">OFUS_LOCUS18546</name>
</gene>
<dbReference type="PROSITE" id="PS50181">
    <property type="entry name" value="FBOX"/>
    <property type="match status" value="1"/>
</dbReference>
<feature type="compositionally biased region" description="Polar residues" evidence="1">
    <location>
        <begin position="1131"/>
        <end position="1146"/>
    </location>
</feature>
<feature type="compositionally biased region" description="Basic and acidic residues" evidence="1">
    <location>
        <begin position="1252"/>
        <end position="1270"/>
    </location>
</feature>